<comment type="caution">
    <text evidence="1">The sequence shown here is derived from an EMBL/GenBank/DDBJ whole genome shotgun (WGS) entry which is preliminary data.</text>
</comment>
<protein>
    <submittedName>
        <fullName evidence="1">Uncharacterized protein</fullName>
    </submittedName>
</protein>
<name>A0ACC2TCC5_9FUNG</name>
<sequence>MKQRRPHHSLTSTMEGPDDKEDAYNCILTQYQDCVKDEPDEKECEKSKWNSFVKKKPSCEVKSESSSLLEEIVVLKSFLVQHTSGCRPDLLQLSEAWSVAAHCPVKQCGYCRIENEHTSNKCPAHLARVKPKVEDSMFVELMAVEKRTTTPPVHNAGKHPCLVSTIIEKAKRMLSSHIPLDPKRTCIQELTPTRTPSPV</sequence>
<proteinExistence type="predicted"/>
<organism evidence="1 2">
    <name type="scientific">Entomophthora muscae</name>
    <dbReference type="NCBI Taxonomy" id="34485"/>
    <lineage>
        <taxon>Eukaryota</taxon>
        <taxon>Fungi</taxon>
        <taxon>Fungi incertae sedis</taxon>
        <taxon>Zoopagomycota</taxon>
        <taxon>Entomophthoromycotina</taxon>
        <taxon>Entomophthoromycetes</taxon>
        <taxon>Entomophthorales</taxon>
        <taxon>Entomophthoraceae</taxon>
        <taxon>Entomophthora</taxon>
    </lineage>
</organism>
<dbReference type="EMBL" id="QTSX02003022">
    <property type="protein sequence ID" value="KAJ9072338.1"/>
    <property type="molecule type" value="Genomic_DNA"/>
</dbReference>
<evidence type="ECO:0000313" key="1">
    <source>
        <dbReference type="EMBL" id="KAJ9072338.1"/>
    </source>
</evidence>
<evidence type="ECO:0000313" key="2">
    <source>
        <dbReference type="Proteomes" id="UP001165960"/>
    </source>
</evidence>
<dbReference type="Proteomes" id="UP001165960">
    <property type="component" value="Unassembled WGS sequence"/>
</dbReference>
<gene>
    <name evidence="1" type="ORF">DSO57_1028546</name>
</gene>
<reference evidence="1" key="1">
    <citation type="submission" date="2022-04" db="EMBL/GenBank/DDBJ databases">
        <title>Genome of the entomopathogenic fungus Entomophthora muscae.</title>
        <authorList>
            <person name="Elya C."/>
            <person name="Lovett B.R."/>
            <person name="Lee E."/>
            <person name="Macias A.M."/>
            <person name="Hajek A.E."/>
            <person name="De Bivort B.L."/>
            <person name="Kasson M.T."/>
            <person name="De Fine Licht H.H."/>
            <person name="Stajich J.E."/>
        </authorList>
    </citation>
    <scope>NUCLEOTIDE SEQUENCE</scope>
    <source>
        <strain evidence="1">Berkeley</strain>
    </source>
</reference>
<accession>A0ACC2TCC5</accession>
<keyword evidence="2" id="KW-1185">Reference proteome</keyword>